<organism evidence="1 2">
    <name type="scientific">Leucocoprinus birnbaumii</name>
    <dbReference type="NCBI Taxonomy" id="56174"/>
    <lineage>
        <taxon>Eukaryota</taxon>
        <taxon>Fungi</taxon>
        <taxon>Dikarya</taxon>
        <taxon>Basidiomycota</taxon>
        <taxon>Agaricomycotina</taxon>
        <taxon>Agaricomycetes</taxon>
        <taxon>Agaricomycetidae</taxon>
        <taxon>Agaricales</taxon>
        <taxon>Agaricineae</taxon>
        <taxon>Agaricaceae</taxon>
        <taxon>Leucocoprinus</taxon>
    </lineage>
</organism>
<keyword evidence="2" id="KW-1185">Reference proteome</keyword>
<reference evidence="1" key="1">
    <citation type="submission" date="2022-07" db="EMBL/GenBank/DDBJ databases">
        <title>Genome Sequence of Leucocoprinus birnbaumii.</title>
        <authorList>
            <person name="Buettner E."/>
        </authorList>
    </citation>
    <scope>NUCLEOTIDE SEQUENCE</scope>
    <source>
        <strain evidence="1">VT141</strain>
    </source>
</reference>
<proteinExistence type="predicted"/>
<accession>A0AAD5YY28</accession>
<evidence type="ECO:0000313" key="2">
    <source>
        <dbReference type="Proteomes" id="UP001213000"/>
    </source>
</evidence>
<name>A0AAD5YY28_9AGAR</name>
<protein>
    <submittedName>
        <fullName evidence="1">Uncharacterized protein</fullName>
    </submittedName>
</protein>
<evidence type="ECO:0000313" key="1">
    <source>
        <dbReference type="EMBL" id="KAJ3572121.1"/>
    </source>
</evidence>
<gene>
    <name evidence="1" type="ORF">NP233_g3292</name>
</gene>
<comment type="caution">
    <text evidence="1">The sequence shown here is derived from an EMBL/GenBank/DDBJ whole genome shotgun (WGS) entry which is preliminary data.</text>
</comment>
<dbReference type="AlphaFoldDB" id="A0AAD5YY28"/>
<dbReference type="EMBL" id="JANIEX010000155">
    <property type="protein sequence ID" value="KAJ3572121.1"/>
    <property type="molecule type" value="Genomic_DNA"/>
</dbReference>
<dbReference type="Proteomes" id="UP001213000">
    <property type="component" value="Unassembled WGS sequence"/>
</dbReference>
<sequence>MFKGAREVAVTGSTLVNYYWGPRTALVVLPTLLEESIHDALHDSRHQELVANSLRHFPDSEELIAAIIHRIEESNNPFCAVWLRAPSSNLAYLCARQLSNQLAASFFFDTKYHSDDTSKFFLTIAYQLALLFPLYDTLLRAKLRLNPSLVSKCLESQFYQLIVDPFRQLRSQDIQVGDRGLIFLNGLDHPCQNSRDRSEILRLIGKSGRELPFRWVIFSAPGLVDRPLEPTIISVESSDLFSGTYKGWKLVVAFSRVDEIWTNLPHMGQKLTFFSLSVCVTASLFD</sequence>